<dbReference type="OrthoDB" id="7448867at2"/>
<dbReference type="InterPro" id="IPR014118">
    <property type="entry name" value="T4SS_TraV"/>
</dbReference>
<protein>
    <submittedName>
        <fullName evidence="2">Conjugal transfer pilus assembly protein TraV</fullName>
    </submittedName>
</protein>
<dbReference type="NCBIfam" id="TIGR02747">
    <property type="entry name" value="TraV"/>
    <property type="match status" value="1"/>
</dbReference>
<organism evidence="2 3">
    <name type="scientific">Geobacter argillaceus</name>
    <dbReference type="NCBI Taxonomy" id="345631"/>
    <lineage>
        <taxon>Bacteria</taxon>
        <taxon>Pseudomonadati</taxon>
        <taxon>Thermodesulfobacteriota</taxon>
        <taxon>Desulfuromonadia</taxon>
        <taxon>Geobacterales</taxon>
        <taxon>Geobacteraceae</taxon>
        <taxon>Geobacter</taxon>
    </lineage>
</organism>
<sequence length="188" mass="20604">MKKALYLIIATALMCGCSMINPYQSEFSCPDTFKGKCASVREVYLEDAARSQQNSAEQNKAEKPVAKPGCTTTYSGMEDEGMVTTCTDAVPANTGAMSAGSATAALPVAGNPEDRSYNQYRSALFDKFSGLLKEPKTPIVAPPKVMRVLLLPYTGQENEFYMLRYVYFFVDKPRWILGDSVTADGEDE</sequence>
<gene>
    <name evidence="2" type="ORF">JN12_01492</name>
</gene>
<feature type="chain" id="PRO_5022203890" evidence="1">
    <location>
        <begin position="21"/>
        <end position="188"/>
    </location>
</feature>
<proteinExistence type="predicted"/>
<evidence type="ECO:0000256" key="1">
    <source>
        <dbReference type="SAM" id="SignalP"/>
    </source>
</evidence>
<evidence type="ECO:0000313" key="3">
    <source>
        <dbReference type="Proteomes" id="UP000319449"/>
    </source>
</evidence>
<keyword evidence="3" id="KW-1185">Reference proteome</keyword>
<dbReference type="EMBL" id="VLLN01000007">
    <property type="protein sequence ID" value="TWJ19691.1"/>
    <property type="molecule type" value="Genomic_DNA"/>
</dbReference>
<feature type="signal peptide" evidence="1">
    <location>
        <begin position="1"/>
        <end position="20"/>
    </location>
</feature>
<dbReference type="PROSITE" id="PS51257">
    <property type="entry name" value="PROKAR_LIPOPROTEIN"/>
    <property type="match status" value="1"/>
</dbReference>
<dbReference type="Pfam" id="PF09676">
    <property type="entry name" value="TraV"/>
    <property type="match status" value="1"/>
</dbReference>
<dbReference type="AlphaFoldDB" id="A0A562VPK8"/>
<comment type="caution">
    <text evidence="2">The sequence shown here is derived from an EMBL/GenBank/DDBJ whole genome shotgun (WGS) entry which is preliminary data.</text>
</comment>
<reference evidence="2 3" key="1">
    <citation type="submission" date="2019-07" db="EMBL/GenBank/DDBJ databases">
        <title>Genomic Encyclopedia of Archaeal and Bacterial Type Strains, Phase II (KMG-II): from individual species to whole genera.</title>
        <authorList>
            <person name="Goeker M."/>
        </authorList>
    </citation>
    <scope>NUCLEOTIDE SEQUENCE [LARGE SCALE GENOMIC DNA]</scope>
    <source>
        <strain evidence="2 3">ATCC BAA-1139</strain>
    </source>
</reference>
<dbReference type="Proteomes" id="UP000319449">
    <property type="component" value="Unassembled WGS sequence"/>
</dbReference>
<evidence type="ECO:0000313" key="2">
    <source>
        <dbReference type="EMBL" id="TWJ19691.1"/>
    </source>
</evidence>
<dbReference type="RefSeq" id="WP_145020583.1">
    <property type="nucleotide sequence ID" value="NZ_VLLN01000007.1"/>
</dbReference>
<accession>A0A562VPK8</accession>
<keyword evidence="1" id="KW-0732">Signal</keyword>
<name>A0A562VPK8_9BACT</name>